<keyword evidence="2" id="KW-1185">Reference proteome</keyword>
<evidence type="ECO:0000313" key="2">
    <source>
        <dbReference type="Proteomes" id="UP001314170"/>
    </source>
</evidence>
<dbReference type="Proteomes" id="UP001314170">
    <property type="component" value="Unassembled WGS sequence"/>
</dbReference>
<comment type="caution">
    <text evidence="1">The sequence shown here is derived from an EMBL/GenBank/DDBJ whole genome shotgun (WGS) entry which is preliminary data.</text>
</comment>
<protein>
    <submittedName>
        <fullName evidence="1">Uncharacterized protein</fullName>
    </submittedName>
</protein>
<dbReference type="EMBL" id="CAWUPB010001180">
    <property type="protein sequence ID" value="CAK7350043.1"/>
    <property type="molecule type" value="Genomic_DNA"/>
</dbReference>
<organism evidence="1 2">
    <name type="scientific">Dovyalis caffra</name>
    <dbReference type="NCBI Taxonomy" id="77055"/>
    <lineage>
        <taxon>Eukaryota</taxon>
        <taxon>Viridiplantae</taxon>
        <taxon>Streptophyta</taxon>
        <taxon>Embryophyta</taxon>
        <taxon>Tracheophyta</taxon>
        <taxon>Spermatophyta</taxon>
        <taxon>Magnoliopsida</taxon>
        <taxon>eudicotyledons</taxon>
        <taxon>Gunneridae</taxon>
        <taxon>Pentapetalae</taxon>
        <taxon>rosids</taxon>
        <taxon>fabids</taxon>
        <taxon>Malpighiales</taxon>
        <taxon>Salicaceae</taxon>
        <taxon>Flacourtieae</taxon>
        <taxon>Dovyalis</taxon>
    </lineage>
</organism>
<reference evidence="1 2" key="1">
    <citation type="submission" date="2024-01" db="EMBL/GenBank/DDBJ databases">
        <authorList>
            <person name="Waweru B."/>
        </authorList>
    </citation>
    <scope>NUCLEOTIDE SEQUENCE [LARGE SCALE GENOMIC DNA]</scope>
</reference>
<name>A0AAV1SIE6_9ROSI</name>
<sequence>MVAVLGSSVLAAVRNRAERYDPIHSEFARNSIGWEIVWRKGKGSTRSTIDRVATTEPSRSNVFQVTSTPKSHMRIGKGNAKEIRGGALCDIEEGRGWLGGPIYRGR</sequence>
<gene>
    <name evidence="1" type="ORF">DCAF_LOCUS22767</name>
</gene>
<evidence type="ECO:0000313" key="1">
    <source>
        <dbReference type="EMBL" id="CAK7350043.1"/>
    </source>
</evidence>
<dbReference type="AlphaFoldDB" id="A0AAV1SIE6"/>
<accession>A0AAV1SIE6</accession>
<proteinExistence type="predicted"/>